<evidence type="ECO:0000256" key="1">
    <source>
        <dbReference type="ARBA" id="ARBA00023015"/>
    </source>
</evidence>
<dbReference type="GO" id="GO:0045892">
    <property type="term" value="P:negative regulation of DNA-templated transcription"/>
    <property type="evidence" value="ECO:0007669"/>
    <property type="project" value="TreeGrafter"/>
</dbReference>
<dbReference type="Pfam" id="PF09339">
    <property type="entry name" value="HTH_IclR"/>
    <property type="match status" value="1"/>
</dbReference>
<dbReference type="InterPro" id="IPR029016">
    <property type="entry name" value="GAF-like_dom_sf"/>
</dbReference>
<keyword evidence="1" id="KW-0805">Transcription regulation</keyword>
<sequence>MSVLNNAADVLRCFGNDCPDLTVSDVVRLLGMPKANASRLLKAMREANMLETIGDSHRHRPGRLMLDLAAAYRRSSLLIGRASEVVAEASATYGHTGYISVRDGKEVTAVADFQGTNALRVVSNIGRRLPAHLSATGRSLLARLGEEAVHTLYAGHSALHDLSEQLSKVRHQGFAYSSQEATPGVDAIAISVADPRTDEAVSLCIVYPHALVDIKGRDEMIAALAKGAARIAEDLGDSAFVAPRI</sequence>
<dbReference type="SMART" id="SM00346">
    <property type="entry name" value="HTH_ICLR"/>
    <property type="match status" value="1"/>
</dbReference>
<dbReference type="AlphaFoldDB" id="A0A380WL90"/>
<dbReference type="InterPro" id="IPR050707">
    <property type="entry name" value="HTH_MetabolicPath_Reg"/>
</dbReference>
<name>A0A380WL90_AMIAI</name>
<evidence type="ECO:0000313" key="5">
    <source>
        <dbReference type="EMBL" id="SUU89082.1"/>
    </source>
</evidence>
<feature type="domain" description="IclR-ED" evidence="4">
    <location>
        <begin position="64"/>
        <end position="237"/>
    </location>
</feature>
<dbReference type="OrthoDB" id="6811967at2"/>
<dbReference type="Gene3D" id="1.10.10.10">
    <property type="entry name" value="Winged helix-like DNA-binding domain superfamily/Winged helix DNA-binding domain"/>
    <property type="match status" value="1"/>
</dbReference>
<dbReference type="Gene3D" id="3.30.450.40">
    <property type="match status" value="1"/>
</dbReference>
<evidence type="ECO:0000259" key="4">
    <source>
        <dbReference type="PROSITE" id="PS51078"/>
    </source>
</evidence>
<dbReference type="PANTHER" id="PTHR30136:SF35">
    <property type="entry name" value="HTH-TYPE TRANSCRIPTIONAL REGULATOR RV1719"/>
    <property type="match status" value="1"/>
</dbReference>
<keyword evidence="2" id="KW-0238">DNA-binding</keyword>
<dbReference type="Pfam" id="PF01614">
    <property type="entry name" value="IclR_C"/>
    <property type="match status" value="1"/>
</dbReference>
<dbReference type="RefSeq" id="WP_115731310.1">
    <property type="nucleotide sequence ID" value="NZ_BAAAVY010000019.1"/>
</dbReference>
<organism evidence="5 6">
    <name type="scientific">Aminobacter aminovorans</name>
    <name type="common">Chelatobacter heintzii</name>
    <dbReference type="NCBI Taxonomy" id="83263"/>
    <lineage>
        <taxon>Bacteria</taxon>
        <taxon>Pseudomonadati</taxon>
        <taxon>Pseudomonadota</taxon>
        <taxon>Alphaproteobacteria</taxon>
        <taxon>Hyphomicrobiales</taxon>
        <taxon>Phyllobacteriaceae</taxon>
        <taxon>Aminobacter</taxon>
    </lineage>
</organism>
<dbReference type="EMBL" id="UFSM01000001">
    <property type="protein sequence ID" value="SUU89082.1"/>
    <property type="molecule type" value="Genomic_DNA"/>
</dbReference>
<proteinExistence type="predicted"/>
<gene>
    <name evidence="5" type="primary">kdgR_2</name>
    <name evidence="5" type="ORF">NCTC10684_02315</name>
</gene>
<dbReference type="Proteomes" id="UP000254701">
    <property type="component" value="Unassembled WGS sequence"/>
</dbReference>
<dbReference type="InterPro" id="IPR014757">
    <property type="entry name" value="Tscrpt_reg_IclR_C"/>
</dbReference>
<dbReference type="GO" id="GO:0003677">
    <property type="term" value="F:DNA binding"/>
    <property type="evidence" value="ECO:0007669"/>
    <property type="project" value="UniProtKB-KW"/>
</dbReference>
<dbReference type="GO" id="GO:0003700">
    <property type="term" value="F:DNA-binding transcription factor activity"/>
    <property type="evidence" value="ECO:0007669"/>
    <property type="project" value="TreeGrafter"/>
</dbReference>
<dbReference type="InterPro" id="IPR005471">
    <property type="entry name" value="Tscrpt_reg_IclR_N"/>
</dbReference>
<evidence type="ECO:0000256" key="2">
    <source>
        <dbReference type="ARBA" id="ARBA00023125"/>
    </source>
</evidence>
<keyword evidence="3" id="KW-0804">Transcription</keyword>
<evidence type="ECO:0000256" key="3">
    <source>
        <dbReference type="ARBA" id="ARBA00023163"/>
    </source>
</evidence>
<dbReference type="PROSITE" id="PS51078">
    <property type="entry name" value="ICLR_ED"/>
    <property type="match status" value="1"/>
</dbReference>
<dbReference type="PANTHER" id="PTHR30136">
    <property type="entry name" value="HELIX-TURN-HELIX TRANSCRIPTIONAL REGULATOR, ICLR FAMILY"/>
    <property type="match status" value="1"/>
</dbReference>
<reference evidence="5 6" key="1">
    <citation type="submission" date="2018-06" db="EMBL/GenBank/DDBJ databases">
        <authorList>
            <consortium name="Pathogen Informatics"/>
            <person name="Doyle S."/>
        </authorList>
    </citation>
    <scope>NUCLEOTIDE SEQUENCE [LARGE SCALE GENOMIC DNA]</scope>
    <source>
        <strain evidence="5 6">NCTC10684</strain>
    </source>
</reference>
<dbReference type="InterPro" id="IPR036390">
    <property type="entry name" value="WH_DNA-bd_sf"/>
</dbReference>
<evidence type="ECO:0000313" key="6">
    <source>
        <dbReference type="Proteomes" id="UP000254701"/>
    </source>
</evidence>
<dbReference type="SUPFAM" id="SSF55781">
    <property type="entry name" value="GAF domain-like"/>
    <property type="match status" value="1"/>
</dbReference>
<accession>A0A380WL90</accession>
<dbReference type="SUPFAM" id="SSF46785">
    <property type="entry name" value="Winged helix' DNA-binding domain"/>
    <property type="match status" value="1"/>
</dbReference>
<protein>
    <submittedName>
        <fullName evidence="5">Pectin degradation repressor protein kdgR</fullName>
    </submittedName>
</protein>
<dbReference type="InterPro" id="IPR036388">
    <property type="entry name" value="WH-like_DNA-bd_sf"/>
</dbReference>